<dbReference type="SUPFAM" id="SSF46785">
    <property type="entry name" value="Winged helix' DNA-binding domain"/>
    <property type="match status" value="1"/>
</dbReference>
<keyword evidence="1" id="KW-0805">Transcription regulation</keyword>
<dbReference type="InterPro" id="IPR012318">
    <property type="entry name" value="HTH_CRP"/>
</dbReference>
<dbReference type="Pfam" id="PF13545">
    <property type="entry name" value="HTH_Crp_2"/>
    <property type="match status" value="1"/>
</dbReference>
<evidence type="ECO:0000256" key="2">
    <source>
        <dbReference type="ARBA" id="ARBA00023125"/>
    </source>
</evidence>
<keyword evidence="2" id="KW-0238">DNA-binding</keyword>
<dbReference type="CDD" id="cd00038">
    <property type="entry name" value="CAP_ED"/>
    <property type="match status" value="1"/>
</dbReference>
<dbReference type="GO" id="GO:0006355">
    <property type="term" value="P:regulation of DNA-templated transcription"/>
    <property type="evidence" value="ECO:0007669"/>
    <property type="project" value="InterPro"/>
</dbReference>
<keyword evidence="3" id="KW-0804">Transcription</keyword>
<evidence type="ECO:0000256" key="3">
    <source>
        <dbReference type="ARBA" id="ARBA00023163"/>
    </source>
</evidence>
<proteinExistence type="predicted"/>
<dbReference type="InterPro" id="IPR036390">
    <property type="entry name" value="WH_DNA-bd_sf"/>
</dbReference>
<geneLocation type="plasmid" evidence="5 6">
    <name>pC</name>
</geneLocation>
<sequence>MDHHYATSPHPRGREHSALLEILEKRPADFSAKRLTIPKARNLDETDVLGGSVLILITGRMTVYASTSKGIDVFVTDLQPGEIVGESGAFGNEGLSLLVRTTEESQAWAIDPRRFVTALMTHPDFAVCVTRAMCRRLCRINERLVDHVSLPMRERLRAELLRMAATESDGSLVINSMPTHEELALRIATQREAVTKELARLTRIGAVERRGRSIRIRCLPHFEA</sequence>
<dbReference type="PROSITE" id="PS50042">
    <property type="entry name" value="CNMP_BINDING_3"/>
    <property type="match status" value="1"/>
</dbReference>
<dbReference type="AlphaFoldDB" id="A0A9E6ZXZ7"/>
<gene>
    <name evidence="5" type="ORF">K9D25_24130</name>
</gene>
<reference evidence="5" key="1">
    <citation type="submission" date="2021-09" db="EMBL/GenBank/DDBJ databases">
        <title>Network and meta-omics reveal the key degrader and cooperation patterns in an efficient 1,4-dioxane-degrading microbial community.</title>
        <authorList>
            <person name="Dai C."/>
        </authorList>
    </citation>
    <scope>NUCLEOTIDE SEQUENCE</scope>
    <source>
        <strain evidence="5">ZM13</strain>
        <plasmid evidence="5">pC</plasmid>
    </source>
</reference>
<feature type="domain" description="Cyclic nucleotide-binding" evidence="4">
    <location>
        <begin position="50"/>
        <end position="120"/>
    </location>
</feature>
<dbReference type="Gene3D" id="2.60.120.10">
    <property type="entry name" value="Jelly Rolls"/>
    <property type="match status" value="1"/>
</dbReference>
<dbReference type="InterPro" id="IPR018490">
    <property type="entry name" value="cNMP-bd_dom_sf"/>
</dbReference>
<protein>
    <submittedName>
        <fullName evidence="5">Crp/Fnr family transcriptional regulator</fullName>
    </submittedName>
</protein>
<evidence type="ECO:0000259" key="4">
    <source>
        <dbReference type="PROSITE" id="PS50042"/>
    </source>
</evidence>
<dbReference type="KEGG" id="apol:K9D25_24130"/>
<keyword evidence="5" id="KW-0614">Plasmid</keyword>
<organism evidence="5 6">
    <name type="scientific">Ancylobacter polymorphus</name>
    <dbReference type="NCBI Taxonomy" id="223390"/>
    <lineage>
        <taxon>Bacteria</taxon>
        <taxon>Pseudomonadati</taxon>
        <taxon>Pseudomonadota</taxon>
        <taxon>Alphaproteobacteria</taxon>
        <taxon>Hyphomicrobiales</taxon>
        <taxon>Xanthobacteraceae</taxon>
        <taxon>Ancylobacter</taxon>
    </lineage>
</organism>
<dbReference type="Proteomes" id="UP000831684">
    <property type="component" value="Plasmid pC"/>
</dbReference>
<name>A0A9E6ZXZ7_9HYPH</name>
<accession>A0A9E6ZXZ7</accession>
<dbReference type="RefSeq" id="WP_244451358.1">
    <property type="nucleotide sequence ID" value="NZ_CP083242.1"/>
</dbReference>
<dbReference type="EMBL" id="CP083242">
    <property type="protein sequence ID" value="UOK73751.1"/>
    <property type="molecule type" value="Genomic_DNA"/>
</dbReference>
<evidence type="ECO:0000313" key="6">
    <source>
        <dbReference type="Proteomes" id="UP000831684"/>
    </source>
</evidence>
<evidence type="ECO:0000313" key="5">
    <source>
        <dbReference type="EMBL" id="UOK73751.1"/>
    </source>
</evidence>
<dbReference type="Pfam" id="PF00027">
    <property type="entry name" value="cNMP_binding"/>
    <property type="match status" value="1"/>
</dbReference>
<dbReference type="InterPro" id="IPR014710">
    <property type="entry name" value="RmlC-like_jellyroll"/>
</dbReference>
<evidence type="ECO:0000256" key="1">
    <source>
        <dbReference type="ARBA" id="ARBA00023015"/>
    </source>
</evidence>
<dbReference type="SUPFAM" id="SSF51206">
    <property type="entry name" value="cAMP-binding domain-like"/>
    <property type="match status" value="1"/>
</dbReference>
<dbReference type="InterPro" id="IPR000595">
    <property type="entry name" value="cNMP-bd_dom"/>
</dbReference>
<dbReference type="GO" id="GO:0003677">
    <property type="term" value="F:DNA binding"/>
    <property type="evidence" value="ECO:0007669"/>
    <property type="project" value="UniProtKB-KW"/>
</dbReference>